<sequence length="104" mass="11767">MDSKSCMPHGNSTIMLPPRDDPPALIATRENRKNHRVRRQDSRERRRMSVSNYAKTRRALPAIRSFAGGKRGDSGNLLACLINAQAVAAPLCLTKYKLALRHWR</sequence>
<evidence type="ECO:0000256" key="1">
    <source>
        <dbReference type="SAM" id="MobiDB-lite"/>
    </source>
</evidence>
<gene>
    <name evidence="2" type="ORF">N7449_009254</name>
</gene>
<feature type="region of interest" description="Disordered" evidence="1">
    <location>
        <begin position="1"/>
        <end position="25"/>
    </location>
</feature>
<dbReference type="AlphaFoldDB" id="A0A9W9JBB1"/>
<protein>
    <submittedName>
        <fullName evidence="2">Uncharacterized protein</fullName>
    </submittedName>
</protein>
<comment type="caution">
    <text evidence="2">The sequence shown here is derived from an EMBL/GenBank/DDBJ whole genome shotgun (WGS) entry which is preliminary data.</text>
</comment>
<accession>A0A9W9JBB1</accession>
<reference evidence="2" key="2">
    <citation type="journal article" date="2023" name="IMA Fungus">
        <title>Comparative genomic study of the Penicillium genus elucidates a diverse pangenome and 15 lateral gene transfer events.</title>
        <authorList>
            <person name="Petersen C."/>
            <person name="Sorensen T."/>
            <person name="Nielsen M.R."/>
            <person name="Sondergaard T.E."/>
            <person name="Sorensen J.L."/>
            <person name="Fitzpatrick D.A."/>
            <person name="Frisvad J.C."/>
            <person name="Nielsen K.L."/>
        </authorList>
    </citation>
    <scope>NUCLEOTIDE SEQUENCE</scope>
    <source>
        <strain evidence="2">IBT 20477</strain>
    </source>
</reference>
<evidence type="ECO:0000313" key="2">
    <source>
        <dbReference type="EMBL" id="KAJ5193112.1"/>
    </source>
</evidence>
<proteinExistence type="predicted"/>
<dbReference type="Proteomes" id="UP001150942">
    <property type="component" value="Unassembled WGS sequence"/>
</dbReference>
<keyword evidence="3" id="KW-1185">Reference proteome</keyword>
<reference evidence="2" key="1">
    <citation type="submission" date="2022-11" db="EMBL/GenBank/DDBJ databases">
        <authorList>
            <person name="Petersen C."/>
        </authorList>
    </citation>
    <scope>NUCLEOTIDE SEQUENCE</scope>
    <source>
        <strain evidence="2">IBT 20477</strain>
    </source>
</reference>
<dbReference type="EMBL" id="JAPQKQ010000006">
    <property type="protein sequence ID" value="KAJ5193112.1"/>
    <property type="molecule type" value="Genomic_DNA"/>
</dbReference>
<name>A0A9W9JBB1_9EURO</name>
<organism evidence="2 3">
    <name type="scientific">Penicillium cf. viridicatum</name>
    <dbReference type="NCBI Taxonomy" id="2972119"/>
    <lineage>
        <taxon>Eukaryota</taxon>
        <taxon>Fungi</taxon>
        <taxon>Dikarya</taxon>
        <taxon>Ascomycota</taxon>
        <taxon>Pezizomycotina</taxon>
        <taxon>Eurotiomycetes</taxon>
        <taxon>Eurotiomycetidae</taxon>
        <taxon>Eurotiales</taxon>
        <taxon>Aspergillaceae</taxon>
        <taxon>Penicillium</taxon>
    </lineage>
</organism>
<evidence type="ECO:0000313" key="3">
    <source>
        <dbReference type="Proteomes" id="UP001150942"/>
    </source>
</evidence>